<organism evidence="1 2">
    <name type="scientific">Chitinophaga hostae</name>
    <dbReference type="NCBI Taxonomy" id="2831022"/>
    <lineage>
        <taxon>Bacteria</taxon>
        <taxon>Pseudomonadati</taxon>
        <taxon>Bacteroidota</taxon>
        <taxon>Chitinophagia</taxon>
        <taxon>Chitinophagales</taxon>
        <taxon>Chitinophagaceae</taxon>
        <taxon>Chitinophaga</taxon>
    </lineage>
</organism>
<comment type="caution">
    <text evidence="1">The sequence shown here is derived from an EMBL/GenBank/DDBJ whole genome shotgun (WGS) entry which is preliminary data.</text>
</comment>
<name>A0ABS5IZG7_9BACT</name>
<proteinExistence type="predicted"/>
<dbReference type="EMBL" id="JAGTXB010000005">
    <property type="protein sequence ID" value="MBS0028369.1"/>
    <property type="molecule type" value="Genomic_DNA"/>
</dbReference>
<dbReference type="RefSeq" id="WP_211973467.1">
    <property type="nucleotide sequence ID" value="NZ_CBFHAM010000107.1"/>
</dbReference>
<keyword evidence="2" id="KW-1185">Reference proteome</keyword>
<accession>A0ABS5IZG7</accession>
<protein>
    <submittedName>
        <fullName evidence="1">Uncharacterized protein</fullName>
    </submittedName>
</protein>
<evidence type="ECO:0000313" key="1">
    <source>
        <dbReference type="EMBL" id="MBS0028369.1"/>
    </source>
</evidence>
<dbReference type="Proteomes" id="UP000676386">
    <property type="component" value="Unassembled WGS sequence"/>
</dbReference>
<sequence>MYHFQRYQQTALYVSTEEGEGLNFFGYYLTAAADLPESISYDAAWSDFPGLFVFMKNVLAEQDMLVLIASLQKSFPQGSIEQTSLVWATLSSSPAAASFQLLALKKSASHSVVVAVHFSIEILGASFLLAAVSPVAPALSATGSFWGLTVTYPATPETSAPVANKNVFIPMTTAFRGCIQADIAEHADAQPEAVVPQRGFYSFVSSPETPDIYQTCFYPLFATPEQDDTPTIYTGFHMSYDPVDPYNPKRTRFTYAGFSYQIKKIAEPPYNQLEIVSGNALAKSTNYASVFGAAIKLLPLTNTDHPASFVLCELPPGYDFPYYMAPDGDFQVVTETTILNMGGGLSGTEFFKLDHSNQHNQSIIRFEAGQPACVKGFPFAMASPVAAPSDSLASPFSADYLTSWATIFTASGVALPYVAQPVGASLYAKGTAGISTGILHPTDIAFSFRSDKEKFFPLFPYSGITTGTQPHDMGLADITALEEVVLSPQRRQVITQQSTTNAHLLKNTPVETEIRYATTPGGILAQTTQNADGSAVQWDQLLLGKNGDDEMAFNSPSEQLITAMQSSDVFLVVSNATYLSGFANEVTIGDWQLSVNIGTHQTYGDYRNLMIFKGRKGKLYDPGNVANSLIANPKKWSQRKDFSIPQTDSNPDPAQLVILSNWLQTYFKDACEQTSGYFEKFKTIATSETWTGILFLRVDITGIPKNLSGIVAGVSNPSEFNAHHLGIEVSPVELNNSGIPELNKPSSFFGLIYYVDPEFTDTIPVHSIQPASNGDYDFRLLTLKVLFENTVVKGFESYAQLTLNSLFGSQVTGTYDTENIYRNVLFTGSLQINQGQPVYGLVNSNDDAFYLDSNIINKVEITSAVLSSSTTANATQQESWFALNGFIDFKLFKKPDGQRFDLFSFGNEDGKDLLRKGLNFSNAGILMTFQRGAPQNNTLSFFAGETRFNPDPNVSSLRQGSIYTQLQLGLENLVIGPAGKTPRDSGYLSVISDMALSGPGNEGWYGLRYKLNLGSPGALAGNTGFNAYLLICWSPLSKGEQHYRAGVEIALPGSGGGKSFSLQTVLTLSIDQIRLTQAGDEGSKVFMLMFTQIALKFLGLLKLPPGGNTLFYLFGNPQATDNKGALGWYAMFRQ</sequence>
<evidence type="ECO:0000313" key="2">
    <source>
        <dbReference type="Proteomes" id="UP000676386"/>
    </source>
</evidence>
<gene>
    <name evidence="1" type="ORF">KE626_13705</name>
</gene>
<reference evidence="1 2" key="1">
    <citation type="submission" date="2021-04" db="EMBL/GenBank/DDBJ databases">
        <title>Chitinophaga sp. nov., isolated from the rhizosphere soil.</title>
        <authorList>
            <person name="He S."/>
        </authorList>
    </citation>
    <scope>NUCLEOTIDE SEQUENCE [LARGE SCALE GENOMIC DNA]</scope>
    <source>
        <strain evidence="1 2">2R12</strain>
    </source>
</reference>